<evidence type="ECO:0000256" key="5">
    <source>
        <dbReference type="ARBA" id="ARBA00022741"/>
    </source>
</evidence>
<dbReference type="SMART" id="SM00562">
    <property type="entry name" value="NDK"/>
    <property type="match status" value="1"/>
</dbReference>
<dbReference type="InterPro" id="IPR036850">
    <property type="entry name" value="NDK-like_dom_sf"/>
</dbReference>
<evidence type="ECO:0000256" key="6">
    <source>
        <dbReference type="ARBA" id="ARBA00022777"/>
    </source>
</evidence>
<dbReference type="InterPro" id="IPR034907">
    <property type="entry name" value="NDK-like_dom"/>
</dbReference>
<dbReference type="PANTHER" id="PTHR46161">
    <property type="entry name" value="NUCLEOSIDE DIPHOSPHATE KINASE"/>
    <property type="match status" value="1"/>
</dbReference>
<evidence type="ECO:0000256" key="1">
    <source>
        <dbReference type="ARBA" id="ARBA00000082"/>
    </source>
</evidence>
<keyword evidence="11" id="KW-1185">Reference proteome</keyword>
<accession>A0AAN8UD88</accession>
<evidence type="ECO:0000256" key="2">
    <source>
        <dbReference type="ARBA" id="ARBA00000937"/>
    </source>
</evidence>
<dbReference type="PROSITE" id="PS51374">
    <property type="entry name" value="NDPK_LIKE"/>
    <property type="match status" value="1"/>
</dbReference>
<dbReference type="GO" id="GO:0005524">
    <property type="term" value="F:ATP binding"/>
    <property type="evidence" value="ECO:0007669"/>
    <property type="project" value="UniProtKB-KW"/>
</dbReference>
<organism evidence="10 11">
    <name type="scientific">Dillenia turbinata</name>
    <dbReference type="NCBI Taxonomy" id="194707"/>
    <lineage>
        <taxon>Eukaryota</taxon>
        <taxon>Viridiplantae</taxon>
        <taxon>Streptophyta</taxon>
        <taxon>Embryophyta</taxon>
        <taxon>Tracheophyta</taxon>
        <taxon>Spermatophyta</taxon>
        <taxon>Magnoliopsida</taxon>
        <taxon>eudicotyledons</taxon>
        <taxon>Gunneridae</taxon>
        <taxon>Pentapetalae</taxon>
        <taxon>Dilleniales</taxon>
        <taxon>Dilleniaceae</taxon>
        <taxon>Dillenia</taxon>
    </lineage>
</organism>
<evidence type="ECO:0000256" key="7">
    <source>
        <dbReference type="ARBA" id="ARBA00022840"/>
    </source>
</evidence>
<comment type="similarity">
    <text evidence="3 8">Belongs to the NDK family.</text>
</comment>
<keyword evidence="6 10" id="KW-0418">Kinase</keyword>
<evidence type="ECO:0000256" key="4">
    <source>
        <dbReference type="ARBA" id="ARBA00022679"/>
    </source>
</evidence>
<protein>
    <submittedName>
        <fullName evidence="10">Nucleoside diphosphate kinase-like domain</fullName>
    </submittedName>
</protein>
<name>A0AAN8UD88_9MAGN</name>
<evidence type="ECO:0000313" key="11">
    <source>
        <dbReference type="Proteomes" id="UP001370490"/>
    </source>
</evidence>
<evidence type="ECO:0000313" key="10">
    <source>
        <dbReference type="EMBL" id="KAK6911844.1"/>
    </source>
</evidence>
<feature type="domain" description="Nucleoside diphosphate kinase-like" evidence="9">
    <location>
        <begin position="31"/>
        <end position="135"/>
    </location>
</feature>
<proteinExistence type="inferred from homology"/>
<keyword evidence="4" id="KW-0808">Transferase</keyword>
<dbReference type="PANTHER" id="PTHR46161:SF3">
    <property type="entry name" value="NUCLEOSIDE DIPHOSPHATE KINASE DDB_G0292928-RELATED"/>
    <property type="match status" value="1"/>
</dbReference>
<dbReference type="EMBL" id="JBAMMX010000028">
    <property type="protein sequence ID" value="KAK6911844.1"/>
    <property type="molecule type" value="Genomic_DNA"/>
</dbReference>
<reference evidence="10 11" key="1">
    <citation type="submission" date="2023-12" db="EMBL/GenBank/DDBJ databases">
        <title>A high-quality genome assembly for Dillenia turbinata (Dilleniales).</title>
        <authorList>
            <person name="Chanderbali A."/>
        </authorList>
    </citation>
    <scope>NUCLEOTIDE SEQUENCE [LARGE SCALE GENOMIC DNA]</scope>
    <source>
        <strain evidence="10">LSX21</strain>
        <tissue evidence="10">Leaf</tissue>
    </source>
</reference>
<dbReference type="Gene3D" id="3.30.70.141">
    <property type="entry name" value="Nucleoside diphosphate kinase-like domain"/>
    <property type="match status" value="2"/>
</dbReference>
<gene>
    <name evidence="10" type="ORF">RJ641_023937</name>
</gene>
<comment type="catalytic activity">
    <reaction evidence="2">
        <text>a ribonucleoside 5'-diphosphate + ATP = a ribonucleoside 5'-triphosphate + ADP</text>
        <dbReference type="Rhea" id="RHEA:18113"/>
        <dbReference type="ChEBI" id="CHEBI:30616"/>
        <dbReference type="ChEBI" id="CHEBI:57930"/>
        <dbReference type="ChEBI" id="CHEBI:61557"/>
        <dbReference type="ChEBI" id="CHEBI:456216"/>
        <dbReference type="EC" id="2.7.4.6"/>
    </reaction>
</comment>
<keyword evidence="5" id="KW-0547">Nucleotide-binding</keyword>
<dbReference type="Proteomes" id="UP001370490">
    <property type="component" value="Unassembled WGS sequence"/>
</dbReference>
<evidence type="ECO:0000259" key="9">
    <source>
        <dbReference type="SMART" id="SM00562"/>
    </source>
</evidence>
<keyword evidence="7" id="KW-0067">ATP-binding</keyword>
<dbReference type="SUPFAM" id="SSF54919">
    <property type="entry name" value="Nucleoside diphosphate kinase, NDK"/>
    <property type="match status" value="1"/>
</dbReference>
<evidence type="ECO:0000256" key="3">
    <source>
        <dbReference type="ARBA" id="ARBA00008142"/>
    </source>
</evidence>
<comment type="caution">
    <text evidence="8">Lacks conserved residue(s) required for the propagation of feature annotation.</text>
</comment>
<evidence type="ECO:0000256" key="8">
    <source>
        <dbReference type="PROSITE-ProRule" id="PRU00706"/>
    </source>
</evidence>
<dbReference type="AlphaFoldDB" id="A0AAN8UD88"/>
<dbReference type="Pfam" id="PF00334">
    <property type="entry name" value="NDK"/>
    <property type="match status" value="1"/>
</dbReference>
<dbReference type="GO" id="GO:0004550">
    <property type="term" value="F:nucleoside diphosphate kinase activity"/>
    <property type="evidence" value="ECO:0007669"/>
    <property type="project" value="UniProtKB-EC"/>
</dbReference>
<comment type="catalytic activity">
    <reaction evidence="1">
        <text>a 2'-deoxyribonucleoside 5'-diphosphate + ATP = a 2'-deoxyribonucleoside 5'-triphosphate + ADP</text>
        <dbReference type="Rhea" id="RHEA:44640"/>
        <dbReference type="ChEBI" id="CHEBI:30616"/>
        <dbReference type="ChEBI" id="CHEBI:61560"/>
        <dbReference type="ChEBI" id="CHEBI:73316"/>
        <dbReference type="ChEBI" id="CHEBI:456216"/>
        <dbReference type="EC" id="2.7.4.6"/>
    </reaction>
</comment>
<sequence>MKSIWREIERTLESWGGVDLRQDFNAKLIEKETTLGMIEPDGLLGNYTDLIKKIIQESGFGILGELMVQLDEDSVRSFYAEHSLKSFFPCVVKYMTSIRAFCGMNSERNCVHVSDSPQSAAWEISFFFLEISLGKFLFPV</sequence>
<comment type="caution">
    <text evidence="10">The sequence shown here is derived from an EMBL/GenBank/DDBJ whole genome shotgun (WGS) entry which is preliminary data.</text>
</comment>